<keyword evidence="29" id="KW-1185">Reference proteome</keyword>
<dbReference type="CDD" id="cd04922">
    <property type="entry name" value="ACT_AKi-HSDH-ThrA_2"/>
    <property type="match status" value="1"/>
</dbReference>
<evidence type="ECO:0000256" key="14">
    <source>
        <dbReference type="ARBA" id="ARBA00022741"/>
    </source>
</evidence>
<keyword evidence="13" id="KW-0479">Metal-binding</keyword>
<evidence type="ECO:0000256" key="22">
    <source>
        <dbReference type="ARBA" id="ARBA00023167"/>
    </source>
</evidence>
<dbReference type="InterPro" id="IPR018042">
    <property type="entry name" value="Aspartate_kinase_CS"/>
</dbReference>
<feature type="domain" description="ACT" evidence="27">
    <location>
        <begin position="399"/>
        <end position="472"/>
    </location>
</feature>
<dbReference type="NCBIfam" id="TIGR00657">
    <property type="entry name" value="asp_kinases"/>
    <property type="match status" value="1"/>
</dbReference>
<dbReference type="CDD" id="cd04921">
    <property type="entry name" value="ACT_AKi-HSDH-ThrA-like_1"/>
    <property type="match status" value="1"/>
</dbReference>
<keyword evidence="14" id="KW-0547">Nucleotide-binding</keyword>
<evidence type="ECO:0000259" key="27">
    <source>
        <dbReference type="PROSITE" id="PS51671"/>
    </source>
</evidence>
<keyword evidence="11" id="KW-0808">Transferase</keyword>
<evidence type="ECO:0000313" key="29">
    <source>
        <dbReference type="Proteomes" id="UP001500027"/>
    </source>
</evidence>
<dbReference type="InterPro" id="IPR002912">
    <property type="entry name" value="ACT_dom"/>
</dbReference>
<comment type="pathway">
    <text evidence="4">Amino-acid biosynthesis; L-threonine biosynthesis; L-threonine from L-aspartate: step 3/5.</text>
</comment>
<gene>
    <name evidence="28" type="primary">thrA</name>
    <name evidence="28" type="ORF">GCM10022257_24050</name>
</gene>
<keyword evidence="18" id="KW-0560">Oxidoreductase</keyword>
<dbReference type="Gene3D" id="3.30.360.10">
    <property type="entry name" value="Dihydrodipicolinate Reductase, domain 2"/>
    <property type="match status" value="1"/>
</dbReference>
<comment type="similarity">
    <text evidence="8">In the N-terminal section; belongs to the aspartokinase family.</text>
</comment>
<evidence type="ECO:0000256" key="6">
    <source>
        <dbReference type="ARBA" id="ARBA00005139"/>
    </source>
</evidence>
<protein>
    <submittedName>
        <fullName evidence="28">Bifunctional aspartate kinase/homoserine dehydrogenase I</fullName>
    </submittedName>
</protein>
<evidence type="ECO:0000256" key="26">
    <source>
        <dbReference type="ARBA" id="ARBA00048841"/>
    </source>
</evidence>
<comment type="pathway">
    <text evidence="2">Amino-acid biosynthesis; L-lysine biosynthesis via DAP pathway; (S)-tetrahydrodipicolinate from L-aspartate: step 1/4.</text>
</comment>
<evidence type="ECO:0000256" key="3">
    <source>
        <dbReference type="ARBA" id="ARBA00004986"/>
    </source>
</evidence>
<evidence type="ECO:0000256" key="20">
    <source>
        <dbReference type="ARBA" id="ARBA00023053"/>
    </source>
</evidence>
<dbReference type="RefSeq" id="WP_139002671.1">
    <property type="nucleotide sequence ID" value="NZ_BAABAV010000003.1"/>
</dbReference>
<evidence type="ECO:0000256" key="2">
    <source>
        <dbReference type="ARBA" id="ARBA00004766"/>
    </source>
</evidence>
<dbReference type="InterPro" id="IPR049638">
    <property type="entry name" value="AK-HD"/>
</dbReference>
<keyword evidence="16" id="KW-0067">ATP-binding</keyword>
<dbReference type="Gene3D" id="3.40.1160.10">
    <property type="entry name" value="Acetylglutamate kinase-like"/>
    <property type="match status" value="1"/>
</dbReference>
<dbReference type="CDD" id="cd04243">
    <property type="entry name" value="AAK_AK-HSDH-like"/>
    <property type="match status" value="1"/>
</dbReference>
<dbReference type="Proteomes" id="UP001500027">
    <property type="component" value="Unassembled WGS sequence"/>
</dbReference>
<keyword evidence="12" id="KW-0791">Threonine biosynthesis</keyword>
<keyword evidence="19" id="KW-0520">NAD</keyword>
<organism evidence="28 29">
    <name type="scientific">Hyunsoonleella aestuarii</name>
    <dbReference type="NCBI Taxonomy" id="912802"/>
    <lineage>
        <taxon>Bacteria</taxon>
        <taxon>Pseudomonadati</taxon>
        <taxon>Bacteroidota</taxon>
        <taxon>Flavobacteriia</taxon>
        <taxon>Flavobacteriales</taxon>
        <taxon>Flavobacteriaceae</taxon>
    </lineage>
</organism>
<comment type="pathway">
    <text evidence="3">Amino-acid biosynthesis; L-methionine biosynthesis via de novo pathway; L-homoserine from L-aspartate: step 1/3.</text>
</comment>
<dbReference type="NCBIfam" id="NF006959">
    <property type="entry name" value="PRK09436.1"/>
    <property type="match status" value="1"/>
</dbReference>
<dbReference type="PROSITE" id="PS01042">
    <property type="entry name" value="HOMOSER_DHGENASE"/>
    <property type="match status" value="1"/>
</dbReference>
<evidence type="ECO:0000256" key="23">
    <source>
        <dbReference type="ARBA" id="ARBA00023268"/>
    </source>
</evidence>
<comment type="cofactor">
    <cofactor evidence="1">
        <name>a metal cation</name>
        <dbReference type="ChEBI" id="CHEBI:25213"/>
    </cofactor>
</comment>
<evidence type="ECO:0000256" key="9">
    <source>
        <dbReference type="ARBA" id="ARBA00011881"/>
    </source>
</evidence>
<evidence type="ECO:0000256" key="11">
    <source>
        <dbReference type="ARBA" id="ARBA00022679"/>
    </source>
</evidence>
<dbReference type="PANTHER" id="PTHR43070:SF5">
    <property type="entry name" value="HOMOSERINE DEHYDROGENASE"/>
    <property type="match status" value="1"/>
</dbReference>
<keyword evidence="20" id="KW-0915">Sodium</keyword>
<dbReference type="Pfam" id="PF00742">
    <property type="entry name" value="Homoserine_dh"/>
    <property type="match status" value="1"/>
</dbReference>
<comment type="similarity">
    <text evidence="7">In the C-terminal section; belongs to the homoserine dehydrogenase family.</text>
</comment>
<keyword evidence="23" id="KW-0511">Multifunctional enzyme</keyword>
<dbReference type="SUPFAM" id="SSF55021">
    <property type="entry name" value="ACT-like"/>
    <property type="match status" value="2"/>
</dbReference>
<dbReference type="Gene3D" id="3.30.2130.10">
    <property type="entry name" value="VC0802-like"/>
    <property type="match status" value="1"/>
</dbReference>
<dbReference type="PIRSF" id="PIRSF000727">
    <property type="entry name" value="ThrA"/>
    <property type="match status" value="1"/>
</dbReference>
<dbReference type="InterPro" id="IPR036393">
    <property type="entry name" value="AceGlu_kinase-like_sf"/>
</dbReference>
<dbReference type="GO" id="GO:0016301">
    <property type="term" value="F:kinase activity"/>
    <property type="evidence" value="ECO:0007669"/>
    <property type="project" value="UniProtKB-KW"/>
</dbReference>
<dbReference type="InterPro" id="IPR054352">
    <property type="entry name" value="ACT_Aspartokinase"/>
</dbReference>
<dbReference type="PANTHER" id="PTHR43070">
    <property type="match status" value="1"/>
</dbReference>
<evidence type="ECO:0000313" key="28">
    <source>
        <dbReference type="EMBL" id="GAA4270304.1"/>
    </source>
</evidence>
<dbReference type="Pfam" id="PF03447">
    <property type="entry name" value="NAD_binding_3"/>
    <property type="match status" value="1"/>
</dbReference>
<dbReference type="EMBL" id="BAABAV010000003">
    <property type="protein sequence ID" value="GAA4270304.1"/>
    <property type="molecule type" value="Genomic_DNA"/>
</dbReference>
<comment type="function">
    <text evidence="24">Bifunctional aspartate kinase and homoserine dehydrogenase that catalyzes the first and the third steps toward the synthesis of lysine, methionine and threonine from aspartate.</text>
</comment>
<keyword evidence="22" id="KW-0486">Methionine biosynthesis</keyword>
<sequence length="814" mass="89215">MKVLKFGGTSVGSSKNINNVINILEDYSKSDSIICVVSAVGGITDKLLLAGKQAQNKDQSFQETFNLIKEIHFDIINELNTQNSESILSFVDEKLNALKSLLEGIFLINELSPKTSDKLVTFGETLSSFIIAETMKNRNISAERKNSQELIITNSNFTKAEVDYTVTNKNIREYFKTASQRITILPGFISKSVIGEQTTLGRGGSDFTAAIIAAALNVEQLEIWTDVSGMFTTNPKMVKQAYPIDKISYQEAMELSHFGAKVLYPPTVQPVLDLNIPIHIKNTLAPNDNGTVISNDDVNSSNPVKGISNIGNIALLTLQGSGMVGIPGFSKRLFETLSQEKINVILITQASSEHSICLGIDSNDAENAKIAIDTTFENEIALHKIDPILVETGLSIIALVGDSMKNHQGISGKMFSTLGKNNINIRAIAQGASEKNISAVIADNDVKKALNTLHEQFFEAKTKQLNVFITGVGNVGERLVEQIKQQKKYLKENLKISLRVAGLSNSKTMIFDESGIDLKNWKEQLAEGEKASLTGFFEKTKALNLRNSIFVDVTANYDVANLYANYLRQSIAVVACNKIACSSDFENYKLLKRLSLKYNAPFLFETNVGAGLPIIDTLGNLMASGDKITSIQAVLSGSLNFVFNNFNDHTKFYDIVKQAGAEGYTEPDPRIDLSGVDVARKILILARESGVEMNLEDIENTSFLSEAGLKSDSVDDFYQTLIDDEAHYQNLYASAKSNNCQLKYVAKFDGENASVGLQEIPEGHPFYNLEGSDNIVMFYTQRYPKQPMIIKGAGAGADVTASGLFADIIRLAND</sequence>
<dbReference type="SUPFAM" id="SSF51735">
    <property type="entry name" value="NAD(P)-binding Rossmann-fold domains"/>
    <property type="match status" value="1"/>
</dbReference>
<dbReference type="InterPro" id="IPR005106">
    <property type="entry name" value="Asp/hSer_DH_NAD-bd"/>
</dbReference>
<dbReference type="InterPro" id="IPR042199">
    <property type="entry name" value="AsparK_Bifunc_asparK/hSer_DH"/>
</dbReference>
<evidence type="ECO:0000256" key="19">
    <source>
        <dbReference type="ARBA" id="ARBA00023027"/>
    </source>
</evidence>
<dbReference type="InterPro" id="IPR019811">
    <property type="entry name" value="HDH_CS"/>
</dbReference>
<accession>A0ABP8EDU5</accession>
<evidence type="ECO:0000256" key="16">
    <source>
        <dbReference type="ARBA" id="ARBA00022840"/>
    </source>
</evidence>
<comment type="catalytic activity">
    <reaction evidence="25">
        <text>L-aspartate + ATP = 4-phospho-L-aspartate + ADP</text>
        <dbReference type="Rhea" id="RHEA:23776"/>
        <dbReference type="ChEBI" id="CHEBI:29991"/>
        <dbReference type="ChEBI" id="CHEBI:30616"/>
        <dbReference type="ChEBI" id="CHEBI:57535"/>
        <dbReference type="ChEBI" id="CHEBI:456216"/>
        <dbReference type="EC" id="2.7.2.4"/>
    </reaction>
    <physiologicalReaction direction="left-to-right" evidence="25">
        <dbReference type="Rhea" id="RHEA:23777"/>
    </physiologicalReaction>
</comment>
<dbReference type="InterPro" id="IPR036291">
    <property type="entry name" value="NAD(P)-bd_dom_sf"/>
</dbReference>
<evidence type="ECO:0000256" key="4">
    <source>
        <dbReference type="ARBA" id="ARBA00005056"/>
    </source>
</evidence>
<keyword evidence="10" id="KW-0028">Amino-acid biosynthesis</keyword>
<dbReference type="Gene3D" id="3.40.50.720">
    <property type="entry name" value="NAD(P)-binding Rossmann-like Domain"/>
    <property type="match status" value="1"/>
</dbReference>
<dbReference type="InterPro" id="IPR001048">
    <property type="entry name" value="Asp/Glu/Uridylate_kinase"/>
</dbReference>
<keyword evidence="15 28" id="KW-0418">Kinase</keyword>
<evidence type="ECO:0000256" key="1">
    <source>
        <dbReference type="ARBA" id="ARBA00001920"/>
    </source>
</evidence>
<comment type="subunit">
    <text evidence="9">Homotetramer.</text>
</comment>
<proteinExistence type="inferred from homology"/>
<comment type="catalytic activity">
    <reaction evidence="26">
        <text>L-homoserine + NADP(+) = L-aspartate 4-semialdehyde + NADPH + H(+)</text>
        <dbReference type="Rhea" id="RHEA:15761"/>
        <dbReference type="ChEBI" id="CHEBI:15378"/>
        <dbReference type="ChEBI" id="CHEBI:57476"/>
        <dbReference type="ChEBI" id="CHEBI:57783"/>
        <dbReference type="ChEBI" id="CHEBI:58349"/>
        <dbReference type="ChEBI" id="CHEBI:537519"/>
        <dbReference type="EC" id="1.1.1.3"/>
    </reaction>
    <physiologicalReaction direction="right-to-left" evidence="26">
        <dbReference type="Rhea" id="RHEA:15763"/>
    </physiologicalReaction>
</comment>
<keyword evidence="21" id="KW-0457">Lysine biosynthesis</keyword>
<evidence type="ECO:0000256" key="17">
    <source>
        <dbReference type="ARBA" id="ARBA00022857"/>
    </source>
</evidence>
<dbReference type="PROSITE" id="PS00324">
    <property type="entry name" value="ASPARTOKINASE"/>
    <property type="match status" value="1"/>
</dbReference>
<evidence type="ECO:0000256" key="8">
    <source>
        <dbReference type="ARBA" id="ARBA00010046"/>
    </source>
</evidence>
<keyword evidence="17" id="KW-0521">NADP</keyword>
<dbReference type="InterPro" id="IPR001341">
    <property type="entry name" value="Asp_kinase"/>
</dbReference>
<dbReference type="Gene3D" id="1.20.120.1320">
    <property type="entry name" value="Aspartokinase, catalytic domain"/>
    <property type="match status" value="1"/>
</dbReference>
<evidence type="ECO:0000256" key="15">
    <source>
        <dbReference type="ARBA" id="ARBA00022777"/>
    </source>
</evidence>
<evidence type="ECO:0000256" key="13">
    <source>
        <dbReference type="ARBA" id="ARBA00022723"/>
    </source>
</evidence>
<dbReference type="SUPFAM" id="SSF55347">
    <property type="entry name" value="Glyceraldehyde-3-phosphate dehydrogenase-like, C-terminal domain"/>
    <property type="match status" value="1"/>
</dbReference>
<evidence type="ECO:0000256" key="10">
    <source>
        <dbReference type="ARBA" id="ARBA00022605"/>
    </source>
</evidence>
<evidence type="ECO:0000256" key="18">
    <source>
        <dbReference type="ARBA" id="ARBA00023002"/>
    </source>
</evidence>
<dbReference type="Pfam" id="PF22468">
    <property type="entry name" value="ACT_9"/>
    <property type="match status" value="2"/>
</dbReference>
<evidence type="ECO:0000256" key="24">
    <source>
        <dbReference type="ARBA" id="ARBA00044938"/>
    </source>
</evidence>
<comment type="pathway">
    <text evidence="6">Amino-acid biosynthesis; L-threonine biosynthesis; L-threonine from L-aspartate: step 1/5.</text>
</comment>
<dbReference type="InterPro" id="IPR045865">
    <property type="entry name" value="ACT-like_dom_sf"/>
</dbReference>
<evidence type="ECO:0000256" key="12">
    <source>
        <dbReference type="ARBA" id="ARBA00022697"/>
    </source>
</evidence>
<comment type="pathway">
    <text evidence="5">Amino-acid biosynthesis; L-methionine biosynthesis via de novo pathway; L-homoserine from L-aspartate: step 3/3.</text>
</comment>
<dbReference type="InterPro" id="IPR011147">
    <property type="entry name" value="Bifunc_Aspkin/hSer_DH"/>
</dbReference>
<evidence type="ECO:0000256" key="7">
    <source>
        <dbReference type="ARBA" id="ARBA00007952"/>
    </source>
</evidence>
<reference evidence="29" key="1">
    <citation type="journal article" date="2019" name="Int. J. Syst. Evol. Microbiol.">
        <title>The Global Catalogue of Microorganisms (GCM) 10K type strain sequencing project: providing services to taxonomists for standard genome sequencing and annotation.</title>
        <authorList>
            <consortium name="The Broad Institute Genomics Platform"/>
            <consortium name="The Broad Institute Genome Sequencing Center for Infectious Disease"/>
            <person name="Wu L."/>
            <person name="Ma J."/>
        </authorList>
    </citation>
    <scope>NUCLEOTIDE SEQUENCE [LARGE SCALE GENOMIC DNA]</scope>
    <source>
        <strain evidence="29">JCM 17452</strain>
    </source>
</reference>
<dbReference type="Pfam" id="PF00696">
    <property type="entry name" value="AA_kinase"/>
    <property type="match status" value="1"/>
</dbReference>
<dbReference type="PROSITE" id="PS51671">
    <property type="entry name" value="ACT"/>
    <property type="match status" value="1"/>
</dbReference>
<evidence type="ECO:0000256" key="25">
    <source>
        <dbReference type="ARBA" id="ARBA00048561"/>
    </source>
</evidence>
<dbReference type="SUPFAM" id="SSF53633">
    <property type="entry name" value="Carbamate kinase-like"/>
    <property type="match status" value="1"/>
</dbReference>
<name>A0ABP8EDU5_9FLAO</name>
<evidence type="ECO:0000256" key="21">
    <source>
        <dbReference type="ARBA" id="ARBA00023154"/>
    </source>
</evidence>
<comment type="caution">
    <text evidence="28">The sequence shown here is derived from an EMBL/GenBank/DDBJ whole genome shotgun (WGS) entry which is preliminary data.</text>
</comment>
<evidence type="ECO:0000256" key="5">
    <source>
        <dbReference type="ARBA" id="ARBA00005062"/>
    </source>
</evidence>
<dbReference type="InterPro" id="IPR001342">
    <property type="entry name" value="HDH_cat"/>
</dbReference>